<evidence type="ECO:0000256" key="2">
    <source>
        <dbReference type="SAM" id="Phobius"/>
    </source>
</evidence>
<organism evidence="3 4">
    <name type="scientific">Cladosporium halotolerans</name>
    <dbReference type="NCBI Taxonomy" id="1052096"/>
    <lineage>
        <taxon>Eukaryota</taxon>
        <taxon>Fungi</taxon>
        <taxon>Dikarya</taxon>
        <taxon>Ascomycota</taxon>
        <taxon>Pezizomycotina</taxon>
        <taxon>Dothideomycetes</taxon>
        <taxon>Dothideomycetidae</taxon>
        <taxon>Cladosporiales</taxon>
        <taxon>Cladosporiaceae</taxon>
        <taxon>Cladosporium</taxon>
    </lineage>
</organism>
<accession>A0AB34KT55</accession>
<sequence length="349" mass="36252">MPFRKSFEAHVNDNMSHDVEQGSSDFKGKMPASPEAEDREFTEKMAMKDQGHQPPPRFSTIFDTKGPTTPTPTKAFESYPQQPVRKPGIYIARPLFWALLAIFLFESAALFAYTVIGLVNSMPARLLHPNNAGTLVAGCDCNSQPINISPNFFMGQGPQSPIVEIETTTTSISETPSSTSTSSTSSSSSSAAPAVSNLADLIKSAAQLTTTTSSTTSPSSGIATVTPPRETIKSTTVLTVDPSGSTLAPRPTVTSTKIVDPDATPALSTRDEPTSGVGSPAGEDASSASSHPTLSISLKSHGQLVDKPTREAEPAPSSTSVAAPSESGCEQGGQSVAGCGVADVMDGES</sequence>
<dbReference type="RefSeq" id="XP_069231353.1">
    <property type="nucleotide sequence ID" value="XM_069371704.1"/>
</dbReference>
<comment type="caution">
    <text evidence="3">The sequence shown here is derived from an EMBL/GenBank/DDBJ whole genome shotgun (WGS) entry which is preliminary data.</text>
</comment>
<name>A0AB34KT55_9PEZI</name>
<keyword evidence="4" id="KW-1185">Reference proteome</keyword>
<feature type="compositionally biased region" description="Basic and acidic residues" evidence="1">
    <location>
        <begin position="1"/>
        <end position="20"/>
    </location>
</feature>
<keyword evidence="2" id="KW-1133">Transmembrane helix</keyword>
<feature type="region of interest" description="Disordered" evidence="1">
    <location>
        <begin position="169"/>
        <end position="191"/>
    </location>
</feature>
<feature type="compositionally biased region" description="Low complexity" evidence="1">
    <location>
        <begin position="209"/>
        <end position="220"/>
    </location>
</feature>
<dbReference type="AlphaFoldDB" id="A0AB34KT55"/>
<dbReference type="GeneID" id="96004542"/>
<feature type="compositionally biased region" description="Low complexity" evidence="1">
    <location>
        <begin position="314"/>
        <end position="327"/>
    </location>
</feature>
<protein>
    <submittedName>
        <fullName evidence="3">Uncharacterized protein</fullName>
    </submittedName>
</protein>
<feature type="compositionally biased region" description="Polar residues" evidence="1">
    <location>
        <begin position="286"/>
        <end position="300"/>
    </location>
</feature>
<evidence type="ECO:0000313" key="3">
    <source>
        <dbReference type="EMBL" id="KAL1588248.1"/>
    </source>
</evidence>
<dbReference type="Proteomes" id="UP000803884">
    <property type="component" value="Unassembled WGS sequence"/>
</dbReference>
<keyword evidence="2" id="KW-0812">Transmembrane</keyword>
<feature type="transmembrane region" description="Helical" evidence="2">
    <location>
        <begin position="95"/>
        <end position="119"/>
    </location>
</feature>
<gene>
    <name evidence="3" type="ORF">WHR41_03098</name>
</gene>
<feature type="region of interest" description="Disordered" evidence="1">
    <location>
        <begin position="209"/>
        <end position="349"/>
    </location>
</feature>
<feature type="compositionally biased region" description="Polar residues" evidence="1">
    <location>
        <begin position="233"/>
        <end position="257"/>
    </location>
</feature>
<keyword evidence="2" id="KW-0472">Membrane</keyword>
<evidence type="ECO:0000313" key="4">
    <source>
        <dbReference type="Proteomes" id="UP000803884"/>
    </source>
</evidence>
<evidence type="ECO:0000256" key="1">
    <source>
        <dbReference type="SAM" id="MobiDB-lite"/>
    </source>
</evidence>
<dbReference type="EMBL" id="JAAQHG020000007">
    <property type="protein sequence ID" value="KAL1588248.1"/>
    <property type="molecule type" value="Genomic_DNA"/>
</dbReference>
<reference evidence="3 4" key="1">
    <citation type="journal article" date="2020" name="Microbiol. Resour. Announc.">
        <title>Draft Genome Sequence of a Cladosporium Species Isolated from the Mesophotic Ascidian Didemnum maculosum.</title>
        <authorList>
            <person name="Gioti A."/>
            <person name="Siaperas R."/>
            <person name="Nikolaivits E."/>
            <person name="Le Goff G."/>
            <person name="Ouazzani J."/>
            <person name="Kotoulas G."/>
            <person name="Topakas E."/>
        </authorList>
    </citation>
    <scope>NUCLEOTIDE SEQUENCE [LARGE SCALE GENOMIC DNA]</scope>
    <source>
        <strain evidence="3 4">TM138-S3</strain>
    </source>
</reference>
<proteinExistence type="predicted"/>
<feature type="region of interest" description="Disordered" evidence="1">
    <location>
        <begin position="1"/>
        <end position="39"/>
    </location>
</feature>